<dbReference type="PANTHER" id="PTHR35340:SF5">
    <property type="entry name" value="ASST-DOMAIN-CONTAINING PROTEIN"/>
    <property type="match status" value="1"/>
</dbReference>
<dbReference type="InterPro" id="IPR039535">
    <property type="entry name" value="ASST-like"/>
</dbReference>
<dbReference type="AlphaFoldDB" id="A0A0F9IAJ1"/>
<organism evidence="1">
    <name type="scientific">marine sediment metagenome</name>
    <dbReference type="NCBI Taxonomy" id="412755"/>
    <lineage>
        <taxon>unclassified sequences</taxon>
        <taxon>metagenomes</taxon>
        <taxon>ecological metagenomes</taxon>
    </lineage>
</organism>
<dbReference type="InterPro" id="IPR053143">
    <property type="entry name" value="Arylsulfate_ST"/>
</dbReference>
<dbReference type="InterPro" id="IPR011047">
    <property type="entry name" value="Quinoprotein_ADH-like_sf"/>
</dbReference>
<gene>
    <name evidence="1" type="ORF">LCGC14_1900970</name>
</gene>
<proteinExistence type="predicted"/>
<reference evidence="1" key="1">
    <citation type="journal article" date="2015" name="Nature">
        <title>Complex archaea that bridge the gap between prokaryotes and eukaryotes.</title>
        <authorList>
            <person name="Spang A."/>
            <person name="Saw J.H."/>
            <person name="Jorgensen S.L."/>
            <person name="Zaremba-Niedzwiedzka K."/>
            <person name="Martijn J."/>
            <person name="Lind A.E."/>
            <person name="van Eijk R."/>
            <person name="Schleper C."/>
            <person name="Guy L."/>
            <person name="Ettema T.J."/>
        </authorList>
    </citation>
    <scope>NUCLEOTIDE SEQUENCE</scope>
</reference>
<evidence type="ECO:0000313" key="1">
    <source>
        <dbReference type="EMBL" id="KKL90810.1"/>
    </source>
</evidence>
<dbReference type="PANTHER" id="PTHR35340">
    <property type="entry name" value="PQQ ENZYME REPEAT PROTEIN-RELATED"/>
    <property type="match status" value="1"/>
</dbReference>
<protein>
    <recommendedName>
        <fullName evidence="2">Thioredoxin</fullName>
    </recommendedName>
</protein>
<dbReference type="EMBL" id="LAZR01019908">
    <property type="protein sequence ID" value="KKL90810.1"/>
    <property type="molecule type" value="Genomic_DNA"/>
</dbReference>
<comment type="caution">
    <text evidence="1">The sequence shown here is derived from an EMBL/GenBank/DDBJ whole genome shotgun (WGS) entry which is preliminary data.</text>
</comment>
<name>A0A0F9IAJ1_9ZZZZ</name>
<dbReference type="Pfam" id="PF14269">
    <property type="entry name" value="Arylsulfotran_2"/>
    <property type="match status" value="1"/>
</dbReference>
<sequence length="471" mass="53366">MKGVNNMKKALMISALCSWAFVSITLISSPTVYPTGTTIYKPEKCWNGYTIYQSETAPGAVLIDMNGNLVRNWEHIVGFPVTILPGGYIMGGIVGRITKEYKHQIGSDDLIQEDWDGNIVWKFGRADQIKVGDEMMWSARQNHDFVREGSPVGYYVPGMAPFIDRGRTLILSQKSGTWPKVTRDYLPRAARIIEVNWNGEIVWEWMPVEHFEEFGHSNTAKNTIMKGCKNQHCVFLNTASYVGPNKWYDAGDERFHPDNIITDDRGTMIFIISKKTGKIVWKVGPEYTSTLALRELGCIIGPHHAHVIPKGLPGEGNIIVFNNGGAAGFGAPNPGSPTGEWNALRDHSRVLEFDPTTLEIVWQYTARTAAFSPFEEDAKFYSHYRSGAQRLPNGNTLIMESMHGRIFEVTREHEIVWEYISPFNLKEKVFSSRVYRAYRLPYEWVPQLKKPVEKAVVPPDNSEFRINRVGN</sequence>
<accession>A0A0F9IAJ1</accession>
<evidence type="ECO:0008006" key="2">
    <source>
        <dbReference type="Google" id="ProtNLM"/>
    </source>
</evidence>
<dbReference type="SUPFAM" id="SSF50998">
    <property type="entry name" value="Quinoprotein alcohol dehydrogenase-like"/>
    <property type="match status" value="1"/>
</dbReference>